<keyword evidence="7 8" id="KW-0472">Membrane</keyword>
<dbReference type="PROSITE" id="PS51257">
    <property type="entry name" value="PROKAR_LIPOPROTEIN"/>
    <property type="match status" value="1"/>
</dbReference>
<comment type="subcellular location">
    <subcellularLocation>
        <location evidence="1">Cell membrane</location>
        <topology evidence="1">Multi-pass membrane protein</topology>
    </subcellularLocation>
</comment>
<feature type="transmembrane region" description="Helical" evidence="8">
    <location>
        <begin position="135"/>
        <end position="157"/>
    </location>
</feature>
<evidence type="ECO:0000256" key="1">
    <source>
        <dbReference type="ARBA" id="ARBA00004651"/>
    </source>
</evidence>
<feature type="transmembrane region" description="Helical" evidence="8">
    <location>
        <begin position="107"/>
        <end position="129"/>
    </location>
</feature>
<evidence type="ECO:0000256" key="3">
    <source>
        <dbReference type="ARBA" id="ARBA00022448"/>
    </source>
</evidence>
<keyword evidence="6 8" id="KW-1133">Transmembrane helix</keyword>
<name>A0ABU9MXZ8_9GAMM</name>
<sequence length="315" mass="34306">MIKSPYVPPPKMTMFDTFAIIFPLIFIAGVGFACAKLRFLNGEQLSGISRFTFYISIPVFLFINMAQAQLGSVLSLELMLSFYIPVVLMFSLMLILYRYYSGDWSQGAVLALGASYSNTVLIGLPIAIQALGKDIAATVFVLITFHSALLFLLTYAFSGRSQKVSWLTTVRQLVLNPVILAITLGLLFNLSGLALPMPLENGLALLAEPAIAGALFVLGANLHHYQIRPGLHLALGLSACKLFLLPALVWLFASQVFALPQQQLLLVVLLSASPLGVNAYLVAKQLNTRSEVLASTVVLSTLLSVVSFFFWLTLI</sequence>
<feature type="transmembrane region" description="Helical" evidence="8">
    <location>
        <begin position="178"/>
        <end position="197"/>
    </location>
</feature>
<feature type="transmembrane region" description="Helical" evidence="8">
    <location>
        <begin position="51"/>
        <end position="70"/>
    </location>
</feature>
<evidence type="ECO:0000256" key="8">
    <source>
        <dbReference type="SAM" id="Phobius"/>
    </source>
</evidence>
<protein>
    <submittedName>
        <fullName evidence="9">AEC family transporter</fullName>
    </submittedName>
</protein>
<comment type="caution">
    <text evidence="9">The sequence shown here is derived from an EMBL/GenBank/DDBJ whole genome shotgun (WGS) entry which is preliminary data.</text>
</comment>
<evidence type="ECO:0000256" key="7">
    <source>
        <dbReference type="ARBA" id="ARBA00023136"/>
    </source>
</evidence>
<feature type="transmembrane region" description="Helical" evidence="8">
    <location>
        <begin position="203"/>
        <end position="222"/>
    </location>
</feature>
<comment type="similarity">
    <text evidence="2">Belongs to the auxin efflux carrier (TC 2.A.69) family.</text>
</comment>
<gene>
    <name evidence="9" type="ORF">WCN91_12040</name>
</gene>
<reference evidence="9 10" key="1">
    <citation type="submission" date="2024-03" db="EMBL/GenBank/DDBJ databases">
        <title>Pseudoalteromonas qingdaonensis sp. nov., isolated from the intestines of marine benthic organisms.</title>
        <authorList>
            <person name="Lin X."/>
            <person name="Fang S."/>
            <person name="Hu X."/>
        </authorList>
    </citation>
    <scope>NUCLEOTIDE SEQUENCE [LARGE SCALE GENOMIC DNA]</scope>
    <source>
        <strain evidence="9 10">YIC-827</strain>
    </source>
</reference>
<evidence type="ECO:0000256" key="6">
    <source>
        <dbReference type="ARBA" id="ARBA00022989"/>
    </source>
</evidence>
<evidence type="ECO:0000256" key="5">
    <source>
        <dbReference type="ARBA" id="ARBA00022692"/>
    </source>
</evidence>
<feature type="transmembrane region" description="Helical" evidence="8">
    <location>
        <begin position="82"/>
        <end position="100"/>
    </location>
</feature>
<evidence type="ECO:0000313" key="9">
    <source>
        <dbReference type="EMBL" id="MEM0516135.1"/>
    </source>
</evidence>
<dbReference type="Gene3D" id="1.20.1530.20">
    <property type="match status" value="1"/>
</dbReference>
<feature type="transmembrane region" description="Helical" evidence="8">
    <location>
        <begin position="264"/>
        <end position="283"/>
    </location>
</feature>
<keyword evidence="3" id="KW-0813">Transport</keyword>
<dbReference type="RefSeq" id="WP_342679377.1">
    <property type="nucleotide sequence ID" value="NZ_JBCGCU010000014.1"/>
</dbReference>
<feature type="transmembrane region" description="Helical" evidence="8">
    <location>
        <begin position="292"/>
        <end position="312"/>
    </location>
</feature>
<dbReference type="Pfam" id="PF03547">
    <property type="entry name" value="Mem_trans"/>
    <property type="match status" value="1"/>
</dbReference>
<proteinExistence type="inferred from homology"/>
<keyword evidence="4" id="KW-1003">Cell membrane</keyword>
<evidence type="ECO:0000256" key="2">
    <source>
        <dbReference type="ARBA" id="ARBA00010145"/>
    </source>
</evidence>
<keyword evidence="10" id="KW-1185">Reference proteome</keyword>
<dbReference type="PANTHER" id="PTHR36838:SF3">
    <property type="entry name" value="TRANSPORTER AUXIN EFFLUX CARRIER EC FAMILY"/>
    <property type="match status" value="1"/>
</dbReference>
<feature type="transmembrane region" description="Helical" evidence="8">
    <location>
        <begin position="20"/>
        <end position="39"/>
    </location>
</feature>
<dbReference type="Proteomes" id="UP001447008">
    <property type="component" value="Unassembled WGS sequence"/>
</dbReference>
<evidence type="ECO:0000313" key="10">
    <source>
        <dbReference type="Proteomes" id="UP001447008"/>
    </source>
</evidence>
<dbReference type="InterPro" id="IPR038770">
    <property type="entry name" value="Na+/solute_symporter_sf"/>
</dbReference>
<feature type="transmembrane region" description="Helical" evidence="8">
    <location>
        <begin position="234"/>
        <end position="258"/>
    </location>
</feature>
<dbReference type="EMBL" id="JBCGCU010000014">
    <property type="protein sequence ID" value="MEM0516135.1"/>
    <property type="molecule type" value="Genomic_DNA"/>
</dbReference>
<evidence type="ECO:0000256" key="4">
    <source>
        <dbReference type="ARBA" id="ARBA00022475"/>
    </source>
</evidence>
<organism evidence="9 10">
    <name type="scientific">Pseudoalteromonas qingdaonensis</name>
    <dbReference type="NCBI Taxonomy" id="3131913"/>
    <lineage>
        <taxon>Bacteria</taxon>
        <taxon>Pseudomonadati</taxon>
        <taxon>Pseudomonadota</taxon>
        <taxon>Gammaproteobacteria</taxon>
        <taxon>Alteromonadales</taxon>
        <taxon>Pseudoalteromonadaceae</taxon>
        <taxon>Pseudoalteromonas</taxon>
    </lineage>
</organism>
<dbReference type="PANTHER" id="PTHR36838">
    <property type="entry name" value="AUXIN EFFLUX CARRIER FAMILY PROTEIN"/>
    <property type="match status" value="1"/>
</dbReference>
<accession>A0ABU9MXZ8</accession>
<keyword evidence="5 8" id="KW-0812">Transmembrane</keyword>
<dbReference type="InterPro" id="IPR004776">
    <property type="entry name" value="Mem_transp_PIN-like"/>
</dbReference>